<dbReference type="Proteomes" id="UP000490386">
    <property type="component" value="Unassembled WGS sequence"/>
</dbReference>
<dbReference type="SMART" id="SM00903">
    <property type="entry name" value="Flavin_Reduct"/>
    <property type="match status" value="1"/>
</dbReference>
<dbReference type="InterPro" id="IPR012349">
    <property type="entry name" value="Split_barrel_FMN-bd"/>
</dbReference>
<evidence type="ECO:0000313" key="4">
    <source>
        <dbReference type="Proteomes" id="UP000490386"/>
    </source>
</evidence>
<dbReference type="PANTHER" id="PTHR30466">
    <property type="entry name" value="FLAVIN REDUCTASE"/>
    <property type="match status" value="1"/>
</dbReference>
<dbReference type="InterPro" id="IPR002563">
    <property type="entry name" value="Flavin_Rdtase-like_dom"/>
</dbReference>
<dbReference type="InterPro" id="IPR050268">
    <property type="entry name" value="NADH-dep_flavin_reductase"/>
</dbReference>
<dbReference type="SUPFAM" id="SSF50475">
    <property type="entry name" value="FMN-binding split barrel"/>
    <property type="match status" value="1"/>
</dbReference>
<keyword evidence="1" id="KW-0560">Oxidoreductase</keyword>
<keyword evidence="4" id="KW-1185">Reference proteome</keyword>
<feature type="domain" description="Flavin reductase like" evidence="2">
    <location>
        <begin position="27"/>
        <end position="171"/>
    </location>
</feature>
<comment type="caution">
    <text evidence="3">The sequence shown here is derived from an EMBL/GenBank/DDBJ whole genome shotgun (WGS) entry which is preliminary data.</text>
</comment>
<protein>
    <submittedName>
        <fullName evidence="3">Flavin reductase</fullName>
    </submittedName>
</protein>
<evidence type="ECO:0000256" key="1">
    <source>
        <dbReference type="ARBA" id="ARBA00023002"/>
    </source>
</evidence>
<proteinExistence type="predicted"/>
<dbReference type="GO" id="GO:0042602">
    <property type="term" value="F:riboflavin reductase (NADPH) activity"/>
    <property type="evidence" value="ECO:0007669"/>
    <property type="project" value="TreeGrafter"/>
</dbReference>
<dbReference type="EMBL" id="WBJX01000004">
    <property type="protein sequence ID" value="KAB1637331.1"/>
    <property type="molecule type" value="Genomic_DNA"/>
</dbReference>
<dbReference type="RefSeq" id="WP_151424353.1">
    <property type="nucleotide sequence ID" value="NZ_WBJX01000004.1"/>
</dbReference>
<evidence type="ECO:0000313" key="3">
    <source>
        <dbReference type="EMBL" id="KAB1637331.1"/>
    </source>
</evidence>
<dbReference type="OrthoDB" id="8901155at2"/>
<gene>
    <name evidence="3" type="ORF">F8O03_13780</name>
</gene>
<dbReference type="Pfam" id="PF01613">
    <property type="entry name" value="Flavin_Reduct"/>
    <property type="match status" value="1"/>
</dbReference>
<accession>A0A7J5B0N4</accession>
<dbReference type="GO" id="GO:0006208">
    <property type="term" value="P:pyrimidine nucleobase catabolic process"/>
    <property type="evidence" value="ECO:0007669"/>
    <property type="project" value="TreeGrafter"/>
</dbReference>
<reference evidence="3 4" key="1">
    <citation type="submission" date="2019-09" db="EMBL/GenBank/DDBJ databases">
        <title>Phylogeny of genus Pseudoclavibacter and closely related genus.</title>
        <authorList>
            <person name="Li Y."/>
        </authorList>
    </citation>
    <scope>NUCLEOTIDE SEQUENCE [LARGE SCALE GENOMIC DNA]</scope>
    <source>
        <strain evidence="3 4">THG-MD12</strain>
    </source>
</reference>
<evidence type="ECO:0000259" key="2">
    <source>
        <dbReference type="SMART" id="SM00903"/>
    </source>
</evidence>
<name>A0A7J5B0N4_9MICO</name>
<dbReference type="PANTHER" id="PTHR30466:SF1">
    <property type="entry name" value="FMN REDUCTASE (NADH) RUTF"/>
    <property type="match status" value="1"/>
</dbReference>
<dbReference type="GO" id="GO:0010181">
    <property type="term" value="F:FMN binding"/>
    <property type="evidence" value="ECO:0007669"/>
    <property type="project" value="InterPro"/>
</dbReference>
<organism evidence="3 4">
    <name type="scientific">Pseudoclavibacter terrae</name>
    <dbReference type="NCBI Taxonomy" id="1530195"/>
    <lineage>
        <taxon>Bacteria</taxon>
        <taxon>Bacillati</taxon>
        <taxon>Actinomycetota</taxon>
        <taxon>Actinomycetes</taxon>
        <taxon>Micrococcales</taxon>
        <taxon>Microbacteriaceae</taxon>
        <taxon>Pseudoclavibacter</taxon>
    </lineage>
</organism>
<dbReference type="AlphaFoldDB" id="A0A7J5B0N4"/>
<dbReference type="Gene3D" id="2.30.110.10">
    <property type="entry name" value="Electron Transport, Fmn-binding Protein, Chain A"/>
    <property type="match status" value="1"/>
</dbReference>
<sequence length="179" mass="18648">MTDSAPDAAAQAASAEVTLADEFKTAFREHPAAVAIIAGQTATGPVGLTASSVSSVAVDPATLSFSVTRATGSAGGLLEAGDITVNLLSLDQETLALDFARSGAPRFTPEQGWEHFPTGEPYLPQARETLRCRIASTVKVGGSTIVLAEVLEVLHGSSTPPLMYQNRRFGRLDASSFDQ</sequence>